<dbReference type="NCBIfam" id="TIGR00133">
    <property type="entry name" value="gatB"/>
    <property type="match status" value="1"/>
</dbReference>
<dbReference type="GO" id="GO:0050567">
    <property type="term" value="F:glutaminyl-tRNA synthase (glutamine-hydrolyzing) activity"/>
    <property type="evidence" value="ECO:0007669"/>
    <property type="project" value="UniProtKB-UniRule"/>
</dbReference>
<feature type="domain" description="Asn/Gln amidotransferase" evidence="12">
    <location>
        <begin position="332"/>
        <end position="481"/>
    </location>
</feature>
<dbReference type="STRING" id="1220578.FPE01S_01_08210"/>
<dbReference type="InterPro" id="IPR018027">
    <property type="entry name" value="Asn/Gln_amidotransferase"/>
</dbReference>
<comment type="subunit">
    <text evidence="2 11">Heterotrimer of A, B and C subunits.</text>
</comment>
<dbReference type="PANTHER" id="PTHR11659:SF0">
    <property type="entry name" value="GLUTAMYL-TRNA(GLN) AMIDOTRANSFERASE SUBUNIT B, MITOCHONDRIAL"/>
    <property type="match status" value="1"/>
</dbReference>
<evidence type="ECO:0000256" key="10">
    <source>
        <dbReference type="ARBA" id="ARBA00047913"/>
    </source>
</evidence>
<reference evidence="13 14" key="1">
    <citation type="submission" date="2015-04" db="EMBL/GenBank/DDBJ databases">
        <title>Whole genome shotgun sequence of Flavihumibacter petaseus NBRC 106054.</title>
        <authorList>
            <person name="Miyazawa S."/>
            <person name="Hosoyama A."/>
            <person name="Hashimoto M."/>
            <person name="Noguchi M."/>
            <person name="Tsuchikane K."/>
            <person name="Ohji S."/>
            <person name="Yamazoe A."/>
            <person name="Ichikawa N."/>
            <person name="Kimura A."/>
            <person name="Fujita N."/>
        </authorList>
    </citation>
    <scope>NUCLEOTIDE SEQUENCE [LARGE SCALE GENOMIC DNA]</scope>
    <source>
        <strain evidence="13 14">NBRC 106054</strain>
    </source>
</reference>
<gene>
    <name evidence="11 13" type="primary">gatB</name>
    <name evidence="13" type="ORF">FPE01S_01_08210</name>
</gene>
<dbReference type="NCBIfam" id="NF004014">
    <property type="entry name" value="PRK05477.1-4"/>
    <property type="match status" value="1"/>
</dbReference>
<evidence type="ECO:0000313" key="14">
    <source>
        <dbReference type="Proteomes" id="UP000033121"/>
    </source>
</evidence>
<dbReference type="EC" id="6.3.5.-" evidence="11"/>
<keyword evidence="14" id="KW-1185">Reference proteome</keyword>
<dbReference type="Proteomes" id="UP000033121">
    <property type="component" value="Unassembled WGS sequence"/>
</dbReference>
<dbReference type="PANTHER" id="PTHR11659">
    <property type="entry name" value="GLUTAMYL-TRNA GLN AMIDOTRANSFERASE SUBUNIT B MITOCHONDRIAL AND PROKARYOTIC PET112-RELATED"/>
    <property type="match status" value="1"/>
</dbReference>
<dbReference type="InterPro" id="IPR014746">
    <property type="entry name" value="Gln_synth/guanido_kin_cat_dom"/>
</dbReference>
<dbReference type="GO" id="GO:0006412">
    <property type="term" value="P:translation"/>
    <property type="evidence" value="ECO:0007669"/>
    <property type="project" value="UniProtKB-UniRule"/>
</dbReference>
<keyword evidence="5 11" id="KW-0547">Nucleotide-binding</keyword>
<organism evidence="13 14">
    <name type="scientific">Flavihumibacter petaseus NBRC 106054</name>
    <dbReference type="NCBI Taxonomy" id="1220578"/>
    <lineage>
        <taxon>Bacteria</taxon>
        <taxon>Pseudomonadati</taxon>
        <taxon>Bacteroidota</taxon>
        <taxon>Chitinophagia</taxon>
        <taxon>Chitinophagales</taxon>
        <taxon>Chitinophagaceae</taxon>
        <taxon>Flavihumibacter</taxon>
    </lineage>
</organism>
<evidence type="ECO:0000256" key="1">
    <source>
        <dbReference type="ARBA" id="ARBA00005306"/>
    </source>
</evidence>
<evidence type="ECO:0000256" key="4">
    <source>
        <dbReference type="ARBA" id="ARBA00022598"/>
    </source>
</evidence>
<dbReference type="OrthoDB" id="9804078at2"/>
<sequence>MTGLPEKYELVIGLEVHAQLLTHTKLFCSDAAVYGGEPNTHISPITLAYPGTLPRLNEKAVEFAIRMGLACGSDISAVNWFARKHYFYPDLPKGYQTSQHINNICQGGGVKITVNGTERVVQLHHIHLEEDAGKSIHDADPEKTAIDHNRAGVPLIEIVSEPDMFSADEAYAYLTEIRKLVRYLGICDGNMEEGSMRADANVSIRLRGDKKLGTKVEVKNLNSIRHVKKAIEFEAKRMMEMAEKGETILQQTRSFNAENGTTFALRSKEEANDYRYFPDPDLPVFTVDEKRLQAIRQAMPPMPEAVRERFESRFQLPAYDARILSDDIDVVTFFEATAENTTHYKAISNWLLGPVKNWTNDHNATIAEFPLKPAALAKLVELVESGQISFSSASSRLLPALVDNTGADPLQLATSLNLLQNAGAGEIEQWVAEVLTRMPDKVAEYKKGKKGLIGLFMGEVKKLSKGKADPKMTTTVLEQKLNETI</sequence>
<dbReference type="GO" id="GO:0016740">
    <property type="term" value="F:transferase activity"/>
    <property type="evidence" value="ECO:0007669"/>
    <property type="project" value="UniProtKB-KW"/>
</dbReference>
<dbReference type="EMBL" id="BBWV01000001">
    <property type="protein sequence ID" value="GAO41807.1"/>
    <property type="molecule type" value="Genomic_DNA"/>
</dbReference>
<dbReference type="InterPro" id="IPR006075">
    <property type="entry name" value="Asn/Gln-tRNA_Trfase_suB/E_cat"/>
</dbReference>
<accession>A0A0E9MVM3</accession>
<comment type="catalytic activity">
    <reaction evidence="9 11">
        <text>L-aspartyl-tRNA(Asn) + L-glutamine + ATP + H2O = L-asparaginyl-tRNA(Asn) + L-glutamate + ADP + phosphate + 2 H(+)</text>
        <dbReference type="Rhea" id="RHEA:14513"/>
        <dbReference type="Rhea" id="RHEA-COMP:9674"/>
        <dbReference type="Rhea" id="RHEA-COMP:9677"/>
        <dbReference type="ChEBI" id="CHEBI:15377"/>
        <dbReference type="ChEBI" id="CHEBI:15378"/>
        <dbReference type="ChEBI" id="CHEBI:29985"/>
        <dbReference type="ChEBI" id="CHEBI:30616"/>
        <dbReference type="ChEBI" id="CHEBI:43474"/>
        <dbReference type="ChEBI" id="CHEBI:58359"/>
        <dbReference type="ChEBI" id="CHEBI:78515"/>
        <dbReference type="ChEBI" id="CHEBI:78516"/>
        <dbReference type="ChEBI" id="CHEBI:456216"/>
    </reaction>
</comment>
<dbReference type="Gene3D" id="1.10.10.410">
    <property type="match status" value="1"/>
</dbReference>
<comment type="function">
    <text evidence="8 11">Allows the formation of correctly charged Asn-tRNA(Asn) or Gln-tRNA(Gln) through the transamidation of misacylated Asp-tRNA(Asn) or Glu-tRNA(Gln) in organisms which lack either or both of asparaginyl-tRNA or glutaminyl-tRNA synthetases. The reaction takes place in the presence of glutamine and ATP through an activated phospho-Asp-tRNA(Asn) or phospho-Glu-tRNA(Gln).</text>
</comment>
<dbReference type="InterPro" id="IPR004413">
    <property type="entry name" value="GatB"/>
</dbReference>
<dbReference type="SUPFAM" id="SSF55931">
    <property type="entry name" value="Glutamine synthetase/guanido kinase"/>
    <property type="match status" value="1"/>
</dbReference>
<keyword evidence="13" id="KW-0808">Transferase</keyword>
<comment type="catalytic activity">
    <reaction evidence="10 11">
        <text>L-glutamyl-tRNA(Gln) + L-glutamine + ATP + H2O = L-glutaminyl-tRNA(Gln) + L-glutamate + ADP + phosphate + H(+)</text>
        <dbReference type="Rhea" id="RHEA:17521"/>
        <dbReference type="Rhea" id="RHEA-COMP:9681"/>
        <dbReference type="Rhea" id="RHEA-COMP:9684"/>
        <dbReference type="ChEBI" id="CHEBI:15377"/>
        <dbReference type="ChEBI" id="CHEBI:15378"/>
        <dbReference type="ChEBI" id="CHEBI:29985"/>
        <dbReference type="ChEBI" id="CHEBI:30616"/>
        <dbReference type="ChEBI" id="CHEBI:43474"/>
        <dbReference type="ChEBI" id="CHEBI:58359"/>
        <dbReference type="ChEBI" id="CHEBI:78520"/>
        <dbReference type="ChEBI" id="CHEBI:78521"/>
        <dbReference type="ChEBI" id="CHEBI:456216"/>
    </reaction>
</comment>
<evidence type="ECO:0000256" key="9">
    <source>
        <dbReference type="ARBA" id="ARBA00047380"/>
    </source>
</evidence>
<dbReference type="HAMAP" id="MF_00121">
    <property type="entry name" value="GatB"/>
    <property type="match status" value="1"/>
</dbReference>
<dbReference type="InterPro" id="IPR017959">
    <property type="entry name" value="Asn/Gln-tRNA_amidoTrfase_suB/E"/>
</dbReference>
<evidence type="ECO:0000256" key="8">
    <source>
        <dbReference type="ARBA" id="ARBA00024799"/>
    </source>
</evidence>
<dbReference type="SMART" id="SM00845">
    <property type="entry name" value="GatB_Yqey"/>
    <property type="match status" value="1"/>
</dbReference>
<evidence type="ECO:0000256" key="11">
    <source>
        <dbReference type="HAMAP-Rule" id="MF_00121"/>
    </source>
</evidence>
<dbReference type="FunFam" id="1.10.10.410:FF:000001">
    <property type="entry name" value="Aspartyl/glutamyl-tRNA(Asn/Gln) amidotransferase subunit B"/>
    <property type="match status" value="1"/>
</dbReference>
<evidence type="ECO:0000259" key="12">
    <source>
        <dbReference type="SMART" id="SM00845"/>
    </source>
</evidence>
<proteinExistence type="inferred from homology"/>
<comment type="caution">
    <text evidence="13">The sequence shown here is derived from an EMBL/GenBank/DDBJ whole genome shotgun (WGS) entry which is preliminary data.</text>
</comment>
<evidence type="ECO:0000256" key="6">
    <source>
        <dbReference type="ARBA" id="ARBA00022840"/>
    </source>
</evidence>
<dbReference type="InterPro" id="IPR003789">
    <property type="entry name" value="Asn/Gln_tRNA_amidoTrase-B-like"/>
</dbReference>
<comment type="similarity">
    <text evidence="1 11">Belongs to the GatB/GatE family. GatB subfamily.</text>
</comment>
<dbReference type="Pfam" id="PF02934">
    <property type="entry name" value="GatB_N"/>
    <property type="match status" value="1"/>
</dbReference>
<evidence type="ECO:0000313" key="13">
    <source>
        <dbReference type="EMBL" id="GAO41807.1"/>
    </source>
</evidence>
<dbReference type="GO" id="GO:0070681">
    <property type="term" value="P:glutaminyl-tRNAGln biosynthesis via transamidation"/>
    <property type="evidence" value="ECO:0007669"/>
    <property type="project" value="TreeGrafter"/>
</dbReference>
<keyword evidence="7 11" id="KW-0648">Protein biosynthesis</keyword>
<name>A0A0E9MVM3_9BACT</name>
<dbReference type="NCBIfam" id="NF004012">
    <property type="entry name" value="PRK05477.1-2"/>
    <property type="match status" value="1"/>
</dbReference>
<dbReference type="GO" id="GO:0050566">
    <property type="term" value="F:asparaginyl-tRNA synthase (glutamine-hydrolyzing) activity"/>
    <property type="evidence" value="ECO:0007669"/>
    <property type="project" value="RHEA"/>
</dbReference>
<protein>
    <recommendedName>
        <fullName evidence="3 11">Aspartyl/glutamyl-tRNA(Asn/Gln) amidotransferase subunit B</fullName>
        <shortName evidence="11">Asp/Glu-ADT subunit B</shortName>
        <ecNumber evidence="11">6.3.5.-</ecNumber>
    </recommendedName>
</protein>
<keyword evidence="4 11" id="KW-0436">Ligase</keyword>
<dbReference type="GO" id="GO:0005524">
    <property type="term" value="F:ATP binding"/>
    <property type="evidence" value="ECO:0007669"/>
    <property type="project" value="UniProtKB-KW"/>
</dbReference>
<evidence type="ECO:0000256" key="3">
    <source>
        <dbReference type="ARBA" id="ARBA00016923"/>
    </source>
</evidence>
<dbReference type="RefSeq" id="WP_046367606.1">
    <property type="nucleotide sequence ID" value="NZ_BBWV01000001.1"/>
</dbReference>
<dbReference type="Pfam" id="PF02637">
    <property type="entry name" value="GatB_Yqey"/>
    <property type="match status" value="1"/>
</dbReference>
<evidence type="ECO:0000256" key="5">
    <source>
        <dbReference type="ARBA" id="ARBA00022741"/>
    </source>
</evidence>
<evidence type="ECO:0000256" key="7">
    <source>
        <dbReference type="ARBA" id="ARBA00022917"/>
    </source>
</evidence>
<dbReference type="InterPro" id="IPR023168">
    <property type="entry name" value="GatB_Yqey_C_2"/>
</dbReference>
<evidence type="ECO:0000256" key="2">
    <source>
        <dbReference type="ARBA" id="ARBA00011123"/>
    </source>
</evidence>
<keyword evidence="6 11" id="KW-0067">ATP-binding</keyword>
<dbReference type="AlphaFoldDB" id="A0A0E9MVM3"/>
<dbReference type="SUPFAM" id="SSF89095">
    <property type="entry name" value="GatB/YqeY motif"/>
    <property type="match status" value="1"/>
</dbReference>